<dbReference type="Proteomes" id="UP000619355">
    <property type="component" value="Unassembled WGS sequence"/>
</dbReference>
<reference evidence="2" key="1">
    <citation type="journal article" date="2019" name="Int. J. Syst. Evol. Microbiol.">
        <title>The Global Catalogue of Microorganisms (GCM) 10K type strain sequencing project: providing services to taxonomists for standard genome sequencing and annotation.</title>
        <authorList>
            <consortium name="The Broad Institute Genomics Platform"/>
            <consortium name="The Broad Institute Genome Sequencing Center for Infectious Disease"/>
            <person name="Wu L."/>
            <person name="Ma J."/>
        </authorList>
    </citation>
    <scope>NUCLEOTIDE SEQUENCE [LARGE SCALE GENOMIC DNA]</scope>
    <source>
        <strain evidence="2">JCM 4253</strain>
    </source>
</reference>
<comment type="caution">
    <text evidence="1">The sequence shown here is derived from an EMBL/GenBank/DDBJ whole genome shotgun (WGS) entry which is preliminary data.</text>
</comment>
<protein>
    <submittedName>
        <fullName evidence="1">Uncharacterized protein</fullName>
    </submittedName>
</protein>
<accession>A0A919F513</accession>
<gene>
    <name evidence="1" type="ORF">GCM10018980_77610</name>
</gene>
<proteinExistence type="predicted"/>
<sequence>MVGGDADRFVIGGPPNRVWDLTSDSGRLARRLLAEEHLTLLVPLRQGTDRPAWLQPAVKDNWVLL</sequence>
<name>A0A919F513_9ACTN</name>
<dbReference type="RefSeq" id="WP_189986856.1">
    <property type="nucleotide sequence ID" value="NZ_BNBF01000137.1"/>
</dbReference>
<dbReference type="AlphaFoldDB" id="A0A919F513"/>
<evidence type="ECO:0000313" key="2">
    <source>
        <dbReference type="Proteomes" id="UP000619355"/>
    </source>
</evidence>
<organism evidence="1 2">
    <name type="scientific">Streptomyces capoamus</name>
    <dbReference type="NCBI Taxonomy" id="68183"/>
    <lineage>
        <taxon>Bacteria</taxon>
        <taxon>Bacillati</taxon>
        <taxon>Actinomycetota</taxon>
        <taxon>Actinomycetes</taxon>
        <taxon>Kitasatosporales</taxon>
        <taxon>Streptomycetaceae</taxon>
        <taxon>Streptomyces</taxon>
    </lineage>
</organism>
<keyword evidence="2" id="KW-1185">Reference proteome</keyword>
<evidence type="ECO:0000313" key="1">
    <source>
        <dbReference type="EMBL" id="GHG79943.1"/>
    </source>
</evidence>
<dbReference type="EMBL" id="BNBF01000137">
    <property type="protein sequence ID" value="GHG79943.1"/>
    <property type="molecule type" value="Genomic_DNA"/>
</dbReference>